<accession>A0ABR7J268</accession>
<reference evidence="21 22" key="1">
    <citation type="submission" date="2020-08" db="EMBL/GenBank/DDBJ databases">
        <title>Description of novel Flavobacterium F-408 isolate.</title>
        <authorList>
            <person name="Saticioglu I.B."/>
            <person name="Duman M."/>
            <person name="Altun S."/>
        </authorList>
    </citation>
    <scope>NUCLEOTIDE SEQUENCE [LARGE SCALE GENOMIC DNA]</scope>
    <source>
        <strain evidence="21 22">F-408</strain>
    </source>
</reference>
<dbReference type="PANTHER" id="PTHR24421">
    <property type="entry name" value="NITRATE/NITRITE SENSOR PROTEIN NARX-RELATED"/>
    <property type="match status" value="1"/>
</dbReference>
<keyword evidence="6" id="KW-0004">4Fe-4S</keyword>
<keyword evidence="15" id="KW-0902">Two-component regulatory system</keyword>
<evidence type="ECO:0000256" key="13">
    <source>
        <dbReference type="ARBA" id="ARBA00022840"/>
    </source>
</evidence>
<dbReference type="InterPro" id="IPR005467">
    <property type="entry name" value="His_kinase_dom"/>
</dbReference>
<comment type="subcellular location">
    <subcellularLocation>
        <location evidence="3">Cytoplasm</location>
    </subcellularLocation>
</comment>
<comment type="cofactor">
    <cofactor evidence="2">
        <name>[4Fe-4S] cluster</name>
        <dbReference type="ChEBI" id="CHEBI:49883"/>
    </cofactor>
</comment>
<evidence type="ECO:0000256" key="12">
    <source>
        <dbReference type="ARBA" id="ARBA00022777"/>
    </source>
</evidence>
<keyword evidence="19" id="KW-1133">Transmembrane helix</keyword>
<keyword evidence="22" id="KW-1185">Reference proteome</keyword>
<keyword evidence="19" id="KW-0472">Membrane</keyword>
<evidence type="ECO:0000256" key="9">
    <source>
        <dbReference type="ARBA" id="ARBA00022679"/>
    </source>
</evidence>
<evidence type="ECO:0000256" key="1">
    <source>
        <dbReference type="ARBA" id="ARBA00000085"/>
    </source>
</evidence>
<feature type="domain" description="Histidine kinase" evidence="20">
    <location>
        <begin position="174"/>
        <end position="260"/>
    </location>
</feature>
<organism evidence="21 22">
    <name type="scientific">Flavobacterium bernardetii</name>
    <dbReference type="NCBI Taxonomy" id="2813823"/>
    <lineage>
        <taxon>Bacteria</taxon>
        <taxon>Pseudomonadati</taxon>
        <taxon>Bacteroidota</taxon>
        <taxon>Flavobacteriia</taxon>
        <taxon>Flavobacteriales</taxon>
        <taxon>Flavobacteriaceae</taxon>
        <taxon>Flavobacterium</taxon>
    </lineage>
</organism>
<dbReference type="PANTHER" id="PTHR24421:SF10">
    <property type="entry name" value="NITRATE_NITRITE SENSOR PROTEIN NARQ"/>
    <property type="match status" value="1"/>
</dbReference>
<sequence>MGKIETIVPIILFNLFFLLFILGISIFIHQYKLKKKEHLMLLNHKEEEHKQELLTTQLEIQVQTMEHIGREIHDNIGQKLTLASLYTQQLSYENKAPHISENIESISQLINNSLSELRELSKSLTSNSIESLTLIELIEQECFKINALQICQVHFTYKLEITNLNYQIKSISLRIIQEFLQNSIKHSKCKNITIDLYFKEKLMYLILKDDGIGFNSNKLKTKGIGLNNMKKRIEIIGGTYTLESKTKEGTQVTLLIPIKE</sequence>
<evidence type="ECO:0000256" key="6">
    <source>
        <dbReference type="ARBA" id="ARBA00022485"/>
    </source>
</evidence>
<proteinExistence type="predicted"/>
<evidence type="ECO:0000256" key="17">
    <source>
        <dbReference type="ARBA" id="ARBA00024827"/>
    </source>
</evidence>
<evidence type="ECO:0000256" key="11">
    <source>
        <dbReference type="ARBA" id="ARBA00022741"/>
    </source>
</evidence>
<evidence type="ECO:0000256" key="8">
    <source>
        <dbReference type="ARBA" id="ARBA00022553"/>
    </source>
</evidence>
<evidence type="ECO:0000256" key="16">
    <source>
        <dbReference type="ARBA" id="ARBA00023014"/>
    </source>
</evidence>
<dbReference type="Pfam" id="PF02518">
    <property type="entry name" value="HATPase_c"/>
    <property type="match status" value="1"/>
</dbReference>
<comment type="caution">
    <text evidence="21">The sequence shown here is derived from an EMBL/GenBank/DDBJ whole genome shotgun (WGS) entry which is preliminary data.</text>
</comment>
<dbReference type="PRINTS" id="PR00344">
    <property type="entry name" value="BCTRLSENSOR"/>
</dbReference>
<keyword evidence="7" id="KW-0963">Cytoplasm</keyword>
<feature type="transmembrane region" description="Helical" evidence="19">
    <location>
        <begin position="6"/>
        <end position="28"/>
    </location>
</feature>
<dbReference type="InterPro" id="IPR050482">
    <property type="entry name" value="Sensor_HK_TwoCompSys"/>
</dbReference>
<dbReference type="InterPro" id="IPR011712">
    <property type="entry name" value="Sig_transdc_His_kin_sub3_dim/P"/>
</dbReference>
<evidence type="ECO:0000313" key="22">
    <source>
        <dbReference type="Proteomes" id="UP000605990"/>
    </source>
</evidence>
<evidence type="ECO:0000256" key="3">
    <source>
        <dbReference type="ARBA" id="ARBA00004496"/>
    </source>
</evidence>
<dbReference type="CDD" id="cd16917">
    <property type="entry name" value="HATPase_UhpB-NarQ-NarX-like"/>
    <property type="match status" value="1"/>
</dbReference>
<evidence type="ECO:0000256" key="2">
    <source>
        <dbReference type="ARBA" id="ARBA00001966"/>
    </source>
</evidence>
<evidence type="ECO:0000256" key="4">
    <source>
        <dbReference type="ARBA" id="ARBA00012438"/>
    </source>
</evidence>
<keyword evidence="10" id="KW-0479">Metal-binding</keyword>
<keyword evidence="16" id="KW-0411">Iron-sulfur</keyword>
<keyword evidence="8" id="KW-0597">Phosphoprotein</keyword>
<dbReference type="SUPFAM" id="SSF55874">
    <property type="entry name" value="ATPase domain of HSP90 chaperone/DNA topoisomerase II/histidine kinase"/>
    <property type="match status" value="1"/>
</dbReference>
<evidence type="ECO:0000313" key="21">
    <source>
        <dbReference type="EMBL" id="MBC5836131.1"/>
    </source>
</evidence>
<gene>
    <name evidence="21" type="ORF">H8R27_14665</name>
</gene>
<comment type="function">
    <text evidence="17">Member of the two-component regulatory system NreB/NreC involved in the control of dissimilatory nitrate/nitrite reduction in response to oxygen. NreB functions as a direct oxygen sensor histidine kinase which is autophosphorylated, in the absence of oxygen, probably at the conserved histidine residue, and transfers its phosphate group probably to a conserved aspartate residue of NreC. NreB/NreC activates the expression of the nitrate (narGHJI) and nitrite (nir) reductase operons, as well as the putative nitrate transporter gene narT.</text>
</comment>
<keyword evidence="13" id="KW-0067">ATP-binding</keyword>
<evidence type="ECO:0000256" key="7">
    <source>
        <dbReference type="ARBA" id="ARBA00022490"/>
    </source>
</evidence>
<evidence type="ECO:0000256" key="18">
    <source>
        <dbReference type="ARBA" id="ARBA00030800"/>
    </source>
</evidence>
<dbReference type="GO" id="GO:0016301">
    <property type="term" value="F:kinase activity"/>
    <property type="evidence" value="ECO:0007669"/>
    <property type="project" value="UniProtKB-KW"/>
</dbReference>
<dbReference type="Proteomes" id="UP000605990">
    <property type="component" value="Unassembled WGS sequence"/>
</dbReference>
<evidence type="ECO:0000256" key="14">
    <source>
        <dbReference type="ARBA" id="ARBA00023004"/>
    </source>
</evidence>
<keyword evidence="14" id="KW-0408">Iron</keyword>
<keyword evidence="11" id="KW-0547">Nucleotide-binding</keyword>
<evidence type="ECO:0000256" key="10">
    <source>
        <dbReference type="ARBA" id="ARBA00022723"/>
    </source>
</evidence>
<dbReference type="SMART" id="SM00387">
    <property type="entry name" value="HATPase_c"/>
    <property type="match status" value="1"/>
</dbReference>
<dbReference type="PROSITE" id="PS50109">
    <property type="entry name" value="HIS_KIN"/>
    <property type="match status" value="1"/>
</dbReference>
<dbReference type="Gene3D" id="3.30.565.10">
    <property type="entry name" value="Histidine kinase-like ATPase, C-terminal domain"/>
    <property type="match status" value="1"/>
</dbReference>
<evidence type="ECO:0000256" key="5">
    <source>
        <dbReference type="ARBA" id="ARBA00017322"/>
    </source>
</evidence>
<keyword evidence="19" id="KW-0812">Transmembrane</keyword>
<name>A0ABR7J268_9FLAO</name>
<dbReference type="Pfam" id="PF07730">
    <property type="entry name" value="HisKA_3"/>
    <property type="match status" value="1"/>
</dbReference>
<comment type="catalytic activity">
    <reaction evidence="1">
        <text>ATP + protein L-histidine = ADP + protein N-phospho-L-histidine.</text>
        <dbReference type="EC" id="2.7.13.3"/>
    </reaction>
</comment>
<dbReference type="EC" id="2.7.13.3" evidence="4"/>
<dbReference type="InterPro" id="IPR004358">
    <property type="entry name" value="Sig_transdc_His_kin-like_C"/>
</dbReference>
<evidence type="ECO:0000256" key="19">
    <source>
        <dbReference type="SAM" id="Phobius"/>
    </source>
</evidence>
<protein>
    <recommendedName>
        <fullName evidence="5">Oxygen sensor histidine kinase NreB</fullName>
        <ecNumber evidence="4">2.7.13.3</ecNumber>
    </recommendedName>
    <alternativeName>
        <fullName evidence="18">Nitrogen regulation protein B</fullName>
    </alternativeName>
</protein>
<evidence type="ECO:0000259" key="20">
    <source>
        <dbReference type="PROSITE" id="PS50109"/>
    </source>
</evidence>
<keyword evidence="12 21" id="KW-0418">Kinase</keyword>
<dbReference type="Gene3D" id="1.20.5.1930">
    <property type="match status" value="1"/>
</dbReference>
<dbReference type="InterPro" id="IPR036890">
    <property type="entry name" value="HATPase_C_sf"/>
</dbReference>
<dbReference type="InterPro" id="IPR003594">
    <property type="entry name" value="HATPase_dom"/>
</dbReference>
<dbReference type="EMBL" id="JACRUN010000011">
    <property type="protein sequence ID" value="MBC5836131.1"/>
    <property type="molecule type" value="Genomic_DNA"/>
</dbReference>
<evidence type="ECO:0000256" key="15">
    <source>
        <dbReference type="ARBA" id="ARBA00023012"/>
    </source>
</evidence>
<keyword evidence="9" id="KW-0808">Transferase</keyword>